<feature type="transmembrane region" description="Helical" evidence="2">
    <location>
        <begin position="86"/>
        <end position="110"/>
    </location>
</feature>
<keyword evidence="2" id="KW-0812">Transmembrane</keyword>
<dbReference type="KEGG" id="vg:80527871"/>
<dbReference type="Proteomes" id="UP000297009">
    <property type="component" value="Segment"/>
</dbReference>
<evidence type="ECO:0000256" key="2">
    <source>
        <dbReference type="SAM" id="Phobius"/>
    </source>
</evidence>
<evidence type="ECO:0000256" key="1">
    <source>
        <dbReference type="SAM" id="MobiDB-lite"/>
    </source>
</evidence>
<evidence type="ECO:0000313" key="3">
    <source>
        <dbReference type="EMBL" id="AVM87355.1"/>
    </source>
</evidence>
<keyword evidence="2" id="KW-0472">Membrane</keyword>
<reference evidence="3" key="1">
    <citation type="journal article" date="2018" name="Nature">
        <title>The evolutionary history of vertebrate RNA viruses.</title>
        <authorList>
            <person name="Shi M."/>
            <person name="Lin X.D."/>
            <person name="Chen X."/>
            <person name="Tian J.H."/>
            <person name="Chen L.J."/>
            <person name="Li K."/>
            <person name="Wang W."/>
            <person name="Eden J.S."/>
            <person name="Shen J.J."/>
            <person name="Liu L."/>
            <person name="Holmes E.C."/>
            <person name="Zhang Y.Z."/>
        </authorList>
    </citation>
    <scope>NUCLEOTIDE SEQUENCE [LARGE SCALE GENOMIC DNA]</scope>
    <source>
        <strain evidence="3">DWXCSG11347</strain>
    </source>
</reference>
<sequence>MACRVKTERSLRKVNFSNNLTLDPIPPKRTRSIEGSSYTPSSQITPPIIEEQPSLTPSNFQRLLANADANDVPVKYVSMPASTHLILYRLTLGTLIFISFVSLIITALLVSSIKSTSPITTRIDVLEHQFKILSANLTKFDKSTTDHLQSLVLAQLSIRGEISTLNSRGMEQLRQEIKKCQSTEFYQVYQKLDSLLQKLSDLLIRLGAPGDDGIRTLTGSHPGSHIYTSVSEPEPIISGVQSRVNLLTANSNVTGSIKVIAFQGSRNMFAIGIPYAQPVFRQVFITLHDNQHPWLAPVLSYSIQLDDQDLSHKCGLILGQDINYKICGVTYEHQKSIFFFWYLPLSSELSMKLVLMESFPHPFLENCHPSNQLRMLTYPRMLIPVICDTYRESSDRIGQYWITDEENPSRVWLLLEVQVNSYRAQLLHLNGYKRLACSSLQILKHNTYHLLACNSRKISAYLGIYHLQKHSGDKYGYSQVMTFESLPPSSRLLAPATTLQAVPVLGGAISDRAFVVGCIKPQSSRNLCHIAVYYPERDKGRFTIQSSISGGFPCYICNPIVPLGQQKADDSLDVWVQTSEEISAPLITVTVGVKDKA</sequence>
<proteinExistence type="predicted"/>
<keyword evidence="4" id="KW-1185">Reference proteome</keyword>
<keyword evidence="2" id="KW-1133">Transmembrane helix</keyword>
<accession>A0A2P1GMX6</accession>
<feature type="compositionally biased region" description="Polar residues" evidence="1">
    <location>
        <begin position="33"/>
        <end position="45"/>
    </location>
</feature>
<protein>
    <submittedName>
        <fullName evidence="3">Putative glycoprotein</fullName>
    </submittedName>
</protein>
<dbReference type="RefSeq" id="YP_010790477.1">
    <property type="nucleotide sequence ID" value="NC_075438.1"/>
</dbReference>
<evidence type="ECO:0000313" key="4">
    <source>
        <dbReference type="Proteomes" id="UP000297009"/>
    </source>
</evidence>
<feature type="region of interest" description="Disordered" evidence="1">
    <location>
        <begin position="22"/>
        <end position="50"/>
    </location>
</feature>
<organism evidence="3">
    <name type="scientific">Wenzhou pacific spadenose shark paramyxovirus</name>
    <dbReference type="NCBI Taxonomy" id="2116452"/>
    <lineage>
        <taxon>Viruses</taxon>
        <taxon>Riboviria</taxon>
        <taxon>Orthornavirae</taxon>
        <taxon>Negarnaviricota</taxon>
        <taxon>Haploviricotina</taxon>
        <taxon>Monjiviricetes</taxon>
        <taxon>Mononegavirales</taxon>
        <taxon>Paramyxoviridae</taxon>
        <taxon>Skoliovirinae</taxon>
        <taxon>Scoliodonvirus</taxon>
        <taxon>Scoliodonvirus scoliodontis</taxon>
    </lineage>
</organism>
<dbReference type="EMBL" id="MG600057">
    <property type="protein sequence ID" value="AVM87355.1"/>
    <property type="molecule type" value="Viral_cRNA"/>
</dbReference>
<name>A0A2P1GMX6_9MONO</name>
<dbReference type="GeneID" id="80527871"/>